<dbReference type="Pfam" id="PF20070">
    <property type="entry name" value="DUF6466"/>
    <property type="match status" value="1"/>
</dbReference>
<dbReference type="EMBL" id="JBANBB010000001">
    <property type="protein sequence ID" value="MEK0306429.1"/>
    <property type="molecule type" value="Genomic_DNA"/>
</dbReference>
<dbReference type="Proteomes" id="UP001373159">
    <property type="component" value="Unassembled WGS sequence"/>
</dbReference>
<dbReference type="RefSeq" id="WP_340468947.1">
    <property type="nucleotide sequence ID" value="NZ_JBANBB010000001.1"/>
</dbReference>
<feature type="compositionally biased region" description="Basic and acidic residues" evidence="1">
    <location>
        <begin position="133"/>
        <end position="149"/>
    </location>
</feature>
<sequence>MAIVCLALAALLAGLTGCLAMINSLAVKEYNQATSSLQTNLKQADRPDADLTGLRAAQEQTDAQFDQVDRFKTLLLPSTRTALERNRDLSRKLSALLEREEARQEGADTGGSETHGKDGNGTGTGRGGQADGGKGEHGRSQEEKQKLEDLLSQNSQGERGKAGGESKDPGGRQVDRTVKPW</sequence>
<reference evidence="2 3" key="1">
    <citation type="submission" date="2024-02" db="EMBL/GenBank/DDBJ databases">
        <title>Bifidobacterium honeyensis sp. nov., isolated from the comb honey.</title>
        <authorList>
            <person name="Liu W."/>
            <person name="Li Y."/>
        </authorList>
    </citation>
    <scope>NUCLEOTIDE SEQUENCE [LARGE SCALE GENOMIC DNA]</scope>
    <source>
        <strain evidence="2 3">IMAU50988</strain>
    </source>
</reference>
<gene>
    <name evidence="2" type="ORF">V8P97_02955</name>
</gene>
<feature type="compositionally biased region" description="Gly residues" evidence="1">
    <location>
        <begin position="119"/>
        <end position="132"/>
    </location>
</feature>
<evidence type="ECO:0000313" key="3">
    <source>
        <dbReference type="Proteomes" id="UP001373159"/>
    </source>
</evidence>
<keyword evidence="3" id="KW-1185">Reference proteome</keyword>
<protein>
    <submittedName>
        <fullName evidence="2">DUF6466 family protein</fullName>
    </submittedName>
</protein>
<dbReference type="InterPro" id="IPR046314">
    <property type="entry name" value="DUF6466"/>
</dbReference>
<feature type="region of interest" description="Disordered" evidence="1">
    <location>
        <begin position="81"/>
        <end position="181"/>
    </location>
</feature>
<comment type="caution">
    <text evidence="2">The sequence shown here is derived from an EMBL/GenBank/DDBJ whole genome shotgun (WGS) entry which is preliminary data.</text>
</comment>
<name>A0ABU8ZPB0_9BIFI</name>
<evidence type="ECO:0000313" key="2">
    <source>
        <dbReference type="EMBL" id="MEK0306429.1"/>
    </source>
</evidence>
<accession>A0ABU8ZPB0</accession>
<feature type="compositionally biased region" description="Basic and acidic residues" evidence="1">
    <location>
        <begin position="158"/>
        <end position="181"/>
    </location>
</feature>
<evidence type="ECO:0000256" key="1">
    <source>
        <dbReference type="SAM" id="MobiDB-lite"/>
    </source>
</evidence>
<organism evidence="2 3">
    <name type="scientific">Bifidobacterium favimelis</name>
    <dbReference type="NCBI Taxonomy" id="3122979"/>
    <lineage>
        <taxon>Bacteria</taxon>
        <taxon>Bacillati</taxon>
        <taxon>Actinomycetota</taxon>
        <taxon>Actinomycetes</taxon>
        <taxon>Bifidobacteriales</taxon>
        <taxon>Bifidobacteriaceae</taxon>
        <taxon>Bifidobacterium</taxon>
    </lineage>
</organism>
<feature type="compositionally biased region" description="Basic and acidic residues" evidence="1">
    <location>
        <begin position="82"/>
        <end position="106"/>
    </location>
</feature>
<proteinExistence type="predicted"/>